<protein>
    <recommendedName>
        <fullName evidence="1">protein-ribulosamine 3-kinase</fullName>
        <ecNumber evidence="1">2.7.1.172</ecNumber>
    </recommendedName>
</protein>
<keyword evidence="3" id="KW-0418">Kinase</keyword>
<dbReference type="EMBL" id="JAULSU010000002">
    <property type="protein sequence ID" value="KAK0625967.1"/>
    <property type="molecule type" value="Genomic_DNA"/>
</dbReference>
<dbReference type="AlphaFoldDB" id="A0AA39X296"/>
<evidence type="ECO:0000313" key="5">
    <source>
        <dbReference type="Proteomes" id="UP001175000"/>
    </source>
</evidence>
<dbReference type="GO" id="GO:0016301">
    <property type="term" value="F:kinase activity"/>
    <property type="evidence" value="ECO:0007669"/>
    <property type="project" value="UniProtKB-UniRule"/>
</dbReference>
<dbReference type="PANTHER" id="PTHR12149">
    <property type="entry name" value="FRUCTOSAMINE 3 KINASE-RELATED PROTEIN"/>
    <property type="match status" value="1"/>
</dbReference>
<keyword evidence="3" id="KW-0808">Transferase</keyword>
<comment type="catalytic activity">
    <reaction evidence="2">
        <text>N(6)-D-ribulosyl-L-lysyl-[protein] + ATP = N(6)-(3-O-phospho-D-ribulosyl)-L-lysyl-[protein] + ADP + H(+)</text>
        <dbReference type="Rhea" id="RHEA:48432"/>
        <dbReference type="Rhea" id="RHEA-COMP:12103"/>
        <dbReference type="Rhea" id="RHEA-COMP:12104"/>
        <dbReference type="ChEBI" id="CHEBI:15378"/>
        <dbReference type="ChEBI" id="CHEBI:30616"/>
        <dbReference type="ChEBI" id="CHEBI:90418"/>
        <dbReference type="ChEBI" id="CHEBI:90420"/>
        <dbReference type="ChEBI" id="CHEBI:456216"/>
        <dbReference type="EC" id="2.7.1.172"/>
    </reaction>
    <physiologicalReaction direction="left-to-right" evidence="2">
        <dbReference type="Rhea" id="RHEA:48433"/>
    </physiologicalReaction>
</comment>
<keyword evidence="5" id="KW-1185">Reference proteome</keyword>
<evidence type="ECO:0000256" key="2">
    <source>
        <dbReference type="ARBA" id="ARBA00048655"/>
    </source>
</evidence>
<dbReference type="EC" id="2.7.1.172" evidence="1"/>
<dbReference type="InterPro" id="IPR016477">
    <property type="entry name" value="Fructo-/Ketosamine-3-kinase"/>
</dbReference>
<evidence type="ECO:0000313" key="4">
    <source>
        <dbReference type="EMBL" id="KAK0625967.1"/>
    </source>
</evidence>
<dbReference type="Pfam" id="PF03881">
    <property type="entry name" value="Fructosamin_kin"/>
    <property type="match status" value="1"/>
</dbReference>
<comment type="caution">
    <text evidence="4">The sequence shown here is derived from an EMBL/GenBank/DDBJ whole genome shotgun (WGS) entry which is preliminary data.</text>
</comment>
<evidence type="ECO:0000256" key="1">
    <source>
        <dbReference type="ARBA" id="ARBA00011961"/>
    </source>
</evidence>
<gene>
    <name evidence="4" type="ORF">B0T14DRAFT_424348</name>
</gene>
<dbReference type="PIRSF" id="PIRSF006221">
    <property type="entry name" value="Ketosamine-3-kinase"/>
    <property type="match status" value="1"/>
</dbReference>
<reference evidence="4" key="1">
    <citation type="submission" date="2023-06" db="EMBL/GenBank/DDBJ databases">
        <title>Genome-scale phylogeny and comparative genomics of the fungal order Sordariales.</title>
        <authorList>
            <consortium name="Lawrence Berkeley National Laboratory"/>
            <person name="Hensen N."/>
            <person name="Bonometti L."/>
            <person name="Westerberg I."/>
            <person name="Brannstrom I.O."/>
            <person name="Guillou S."/>
            <person name="Cros-Aarteil S."/>
            <person name="Calhoun S."/>
            <person name="Haridas S."/>
            <person name="Kuo A."/>
            <person name="Mondo S."/>
            <person name="Pangilinan J."/>
            <person name="Riley R."/>
            <person name="Labutti K."/>
            <person name="Andreopoulos B."/>
            <person name="Lipzen A."/>
            <person name="Chen C."/>
            <person name="Yanf M."/>
            <person name="Daum C."/>
            <person name="Ng V."/>
            <person name="Clum A."/>
            <person name="Steindorff A."/>
            <person name="Ohm R."/>
            <person name="Martin F."/>
            <person name="Silar P."/>
            <person name="Natvig D."/>
            <person name="Lalanne C."/>
            <person name="Gautier V."/>
            <person name="Ament-Velasquez S.L."/>
            <person name="Kruys A."/>
            <person name="Hutchinson M.I."/>
            <person name="Powell A.J."/>
            <person name="Barry K."/>
            <person name="Miller A.N."/>
            <person name="Grigoriev I.V."/>
            <person name="Debuchy R."/>
            <person name="Gladieux P."/>
            <person name="Thoren M.H."/>
            <person name="Johannesson H."/>
        </authorList>
    </citation>
    <scope>NUCLEOTIDE SEQUENCE</scope>
    <source>
        <strain evidence="4">CBS 606.72</strain>
    </source>
</reference>
<accession>A0AA39X296</accession>
<dbReference type="InterPro" id="IPR011009">
    <property type="entry name" value="Kinase-like_dom_sf"/>
</dbReference>
<dbReference type="FunFam" id="3.90.1200.10:FF:000018">
    <property type="entry name" value="Fructosamine-3-kinase, putative"/>
    <property type="match status" value="1"/>
</dbReference>
<dbReference type="PANTHER" id="PTHR12149:SF8">
    <property type="entry name" value="PROTEIN-RIBULOSAMINE 3-KINASE"/>
    <property type="match status" value="1"/>
</dbReference>
<dbReference type="GO" id="GO:0102193">
    <property type="term" value="F:protein-ribulosamine 3-kinase activity"/>
    <property type="evidence" value="ECO:0007669"/>
    <property type="project" value="UniProtKB-EC"/>
</dbReference>
<comment type="similarity">
    <text evidence="3">Belongs to the fructosamine kinase family.</text>
</comment>
<name>A0AA39X296_9PEZI</name>
<dbReference type="SUPFAM" id="SSF56112">
    <property type="entry name" value="Protein kinase-like (PK-like)"/>
    <property type="match status" value="1"/>
</dbReference>
<organism evidence="4 5">
    <name type="scientific">Immersiella caudata</name>
    <dbReference type="NCBI Taxonomy" id="314043"/>
    <lineage>
        <taxon>Eukaryota</taxon>
        <taxon>Fungi</taxon>
        <taxon>Dikarya</taxon>
        <taxon>Ascomycota</taxon>
        <taxon>Pezizomycotina</taxon>
        <taxon>Sordariomycetes</taxon>
        <taxon>Sordariomycetidae</taxon>
        <taxon>Sordariales</taxon>
        <taxon>Lasiosphaeriaceae</taxon>
        <taxon>Immersiella</taxon>
    </lineage>
</organism>
<sequence>MLSTVDAAILEALSLEPTSTKLIPHGSSSFASTYKLTSTTLNGRDLTYFVKIGTGPSADVMLRGERASLNAIHDAVPGFCPRSLAHGAMGRASEGRAQHQESSSSGRYFLVTEFLEVGIHLITGSGMSLAEKLAKLHTTPAPIPRGYDKPMYGFPVATCCGATVQENGWKESWAEFYADNRLRAILKEGVRKNGNDRELTAAVEKVAETVVPRLLGDGHLKGVRPVLVHGDLWSGNHGEGRAAGKGGAEEVVFDPSCVYGHSEYELGIMRMFGGFGSGFWREYEKLVPKSEPKEEFEDRVALYELYHHLNHFALFGGGYRSGAMSIMKKLISKYGS</sequence>
<dbReference type="Gene3D" id="3.90.1200.10">
    <property type="match status" value="1"/>
</dbReference>
<dbReference type="Proteomes" id="UP001175000">
    <property type="component" value="Unassembled WGS sequence"/>
</dbReference>
<evidence type="ECO:0000256" key="3">
    <source>
        <dbReference type="PIRNR" id="PIRNR006221"/>
    </source>
</evidence>
<proteinExistence type="inferred from homology"/>